<evidence type="ECO:0000313" key="2">
    <source>
        <dbReference type="Proteomes" id="UP000192573"/>
    </source>
</evidence>
<protein>
    <submittedName>
        <fullName evidence="1">Uncharacterized protein</fullName>
    </submittedName>
</protein>
<organism evidence="1 2">
    <name type="scientific">Citrobacter braakii</name>
    <dbReference type="NCBI Taxonomy" id="57706"/>
    <lineage>
        <taxon>Bacteria</taxon>
        <taxon>Pseudomonadati</taxon>
        <taxon>Pseudomonadota</taxon>
        <taxon>Gammaproteobacteria</taxon>
        <taxon>Enterobacterales</taxon>
        <taxon>Enterobacteriaceae</taxon>
        <taxon>Citrobacter</taxon>
        <taxon>Citrobacter freundii complex</taxon>
    </lineage>
</organism>
<proteinExistence type="predicted"/>
<accession>A0A1V8P1T6</accession>
<sequence length="178" mass="19039">MQKGKLIIAGIVLTLSPALYAADTAEIIPAQQVVQAEGTPPLSDVSPMQDHVVEMIEKDFNFESQYRELANQLALEKVRSELRKLRGEKKADSAAVMPVSTASTMDDISASPGATSESAPGLRPLLISEIAGQKRVAIAGADGGVKMVPLNQRFSYGGYDYIARHNQANDVTVEVVGK</sequence>
<name>A0A1V8P1T6_CITBR</name>
<dbReference type="EMBL" id="NAEW01000003">
    <property type="protein sequence ID" value="OQM42646.1"/>
    <property type="molecule type" value="Genomic_DNA"/>
</dbReference>
<dbReference type="RefSeq" id="WP_053389688.1">
    <property type="nucleotide sequence ID" value="NZ_CP077405.1"/>
</dbReference>
<dbReference type="Proteomes" id="UP000192573">
    <property type="component" value="Unassembled WGS sequence"/>
</dbReference>
<reference evidence="1 2" key="1">
    <citation type="submission" date="2017-03" db="EMBL/GenBank/DDBJ databases">
        <authorList>
            <person name="Afonso C.L."/>
            <person name="Miller P.J."/>
            <person name="Scott M.A."/>
            <person name="Spackman E."/>
            <person name="Goraichik I."/>
            <person name="Dimitrov K.M."/>
            <person name="Suarez D.L."/>
            <person name="Swayne D.E."/>
        </authorList>
    </citation>
    <scope>NUCLEOTIDE SEQUENCE [LARGE SCALE GENOMIC DNA]</scope>
    <source>
        <strain evidence="1 2">ATCC 51113</strain>
    </source>
</reference>
<comment type="caution">
    <text evidence="1">The sequence shown here is derived from an EMBL/GenBank/DDBJ whole genome shotgun (WGS) entry which is preliminary data.</text>
</comment>
<dbReference type="AlphaFoldDB" id="A0A1V8P1T6"/>
<evidence type="ECO:0000313" key="1">
    <source>
        <dbReference type="EMBL" id="OQM42646.1"/>
    </source>
</evidence>
<gene>
    <name evidence="1" type="ORF">BZK42_09190</name>
</gene>